<dbReference type="SUPFAM" id="SSF54427">
    <property type="entry name" value="NTF2-like"/>
    <property type="match status" value="1"/>
</dbReference>
<gene>
    <name evidence="1" type="ORF">ACFQL7_25045</name>
</gene>
<keyword evidence="2" id="KW-1185">Reference proteome</keyword>
<name>A0ABD5YYR1_9EURY</name>
<evidence type="ECO:0008006" key="3">
    <source>
        <dbReference type="Google" id="ProtNLM"/>
    </source>
</evidence>
<comment type="caution">
    <text evidence="1">The sequence shown here is derived from an EMBL/GenBank/DDBJ whole genome shotgun (WGS) entry which is preliminary data.</text>
</comment>
<evidence type="ECO:0000313" key="2">
    <source>
        <dbReference type="Proteomes" id="UP001596417"/>
    </source>
</evidence>
<evidence type="ECO:0000313" key="1">
    <source>
        <dbReference type="EMBL" id="MFC7192751.1"/>
    </source>
</evidence>
<dbReference type="InterPro" id="IPR032710">
    <property type="entry name" value="NTF2-like_dom_sf"/>
</dbReference>
<dbReference type="GeneID" id="76202451"/>
<dbReference type="AlphaFoldDB" id="A0ABD5YYR1"/>
<dbReference type="RefSeq" id="WP_248910732.1">
    <property type="nucleotide sequence ID" value="NZ_CP109981.1"/>
</dbReference>
<organism evidence="1 2">
    <name type="scientific">Halocatena marina</name>
    <dbReference type="NCBI Taxonomy" id="2934937"/>
    <lineage>
        <taxon>Archaea</taxon>
        <taxon>Methanobacteriati</taxon>
        <taxon>Methanobacteriota</taxon>
        <taxon>Stenosarchaea group</taxon>
        <taxon>Halobacteria</taxon>
        <taxon>Halobacteriales</taxon>
        <taxon>Natronomonadaceae</taxon>
        <taxon>Halocatena</taxon>
    </lineage>
</organism>
<dbReference type="Proteomes" id="UP001596417">
    <property type="component" value="Unassembled WGS sequence"/>
</dbReference>
<protein>
    <recommendedName>
        <fullName evidence="3">Nuclear transport factor 2 family protein</fullName>
    </recommendedName>
</protein>
<proteinExistence type="predicted"/>
<dbReference type="EMBL" id="JBHTAX010000005">
    <property type="protein sequence ID" value="MFC7192751.1"/>
    <property type="molecule type" value="Genomic_DNA"/>
</dbReference>
<reference evidence="1 2" key="1">
    <citation type="journal article" date="2019" name="Int. J. Syst. Evol. Microbiol.">
        <title>The Global Catalogue of Microorganisms (GCM) 10K type strain sequencing project: providing services to taxonomists for standard genome sequencing and annotation.</title>
        <authorList>
            <consortium name="The Broad Institute Genomics Platform"/>
            <consortium name="The Broad Institute Genome Sequencing Center for Infectious Disease"/>
            <person name="Wu L."/>
            <person name="Ma J."/>
        </authorList>
    </citation>
    <scope>NUCLEOTIDE SEQUENCE [LARGE SCALE GENOMIC DNA]</scope>
    <source>
        <strain evidence="1 2">RDMS1</strain>
    </source>
</reference>
<accession>A0ABD5YYR1</accession>
<sequence length="136" mass="15384">MSKNQNTDEVRQTVERLIENGSQFNVEELDRIYHDDLTIVKINEMGAVTAIDKAENMALFREKRDSGAEPLSTEAEFNYVSGGLGTGHVIVTRKMQLQGRLEKSVFSIHLIQEDGRWQVIQETAFVQPITADETSE</sequence>
<dbReference type="Gene3D" id="3.10.450.50">
    <property type="match status" value="1"/>
</dbReference>